<evidence type="ECO:0000256" key="2">
    <source>
        <dbReference type="SAM" id="SignalP"/>
    </source>
</evidence>
<dbReference type="InterPro" id="IPR033434">
    <property type="entry name" value="MucB/RseB_N"/>
</dbReference>
<protein>
    <recommendedName>
        <fullName evidence="3">MucB/RseB N-terminal domain-containing protein</fullName>
    </recommendedName>
</protein>
<sequence length="378" mass="39380">MAVAISAGVVGAAVCAAFVYAAGPGRDPDDQLVDPGSIDRTQRALSAAEQPAMQLLQRAVDASRDVFYAGTKVLTSPTSSAYVDIWHVPGRGTTSKVESGSLDSDTPSGQLEGDPVDDGLDDLVLATLTHGYSLAVMGDADCVGRSTSVVEARSLSTHQLAAKLWLDDATGLLLRRQLFDDAGHIVRSTSYVDIKVGSAAARNPDSANPPSPDGGSPPVGKKTTAPAMTVPAAKLLTDAQVSQLRAQGWPLPDVLPGGMQRYEAYELTDASGPVIQLSFSNGLFSSSLFVQHGQLDVRNLRGVHPEQLGDASVYASSGLYRTLTWAGGDTVYTLVSDAPASVADSAVTALPHRAPDTSVLGRIGRGIARVASWVNPFD</sequence>
<evidence type="ECO:0000313" key="4">
    <source>
        <dbReference type="EMBL" id="GAA1706230.1"/>
    </source>
</evidence>
<accession>A0ABN2IJV3</accession>
<dbReference type="Gene3D" id="2.50.20.10">
    <property type="entry name" value="Lipoprotein localisation LolA/LolB/LppX"/>
    <property type="match status" value="1"/>
</dbReference>
<reference evidence="4 5" key="1">
    <citation type="journal article" date="2019" name="Int. J. Syst. Evol. Microbiol.">
        <title>The Global Catalogue of Microorganisms (GCM) 10K type strain sequencing project: providing services to taxonomists for standard genome sequencing and annotation.</title>
        <authorList>
            <consortium name="The Broad Institute Genomics Platform"/>
            <consortium name="The Broad Institute Genome Sequencing Center for Infectious Disease"/>
            <person name="Wu L."/>
            <person name="Ma J."/>
        </authorList>
    </citation>
    <scope>NUCLEOTIDE SEQUENCE [LARGE SCALE GENOMIC DNA]</scope>
    <source>
        <strain evidence="4 5">JCM 14718</strain>
    </source>
</reference>
<evidence type="ECO:0000313" key="5">
    <source>
        <dbReference type="Proteomes" id="UP001500618"/>
    </source>
</evidence>
<name>A0ABN2IJV3_9ACTN</name>
<feature type="region of interest" description="Disordered" evidence="1">
    <location>
        <begin position="201"/>
        <end position="224"/>
    </location>
</feature>
<evidence type="ECO:0000256" key="1">
    <source>
        <dbReference type="SAM" id="MobiDB-lite"/>
    </source>
</evidence>
<organism evidence="4 5">
    <name type="scientific">Fodinicola feengrottensis</name>
    <dbReference type="NCBI Taxonomy" id="435914"/>
    <lineage>
        <taxon>Bacteria</taxon>
        <taxon>Bacillati</taxon>
        <taxon>Actinomycetota</taxon>
        <taxon>Actinomycetes</taxon>
        <taxon>Mycobacteriales</taxon>
        <taxon>Fodinicola</taxon>
    </lineage>
</organism>
<feature type="domain" description="MucB/RseB N-terminal" evidence="3">
    <location>
        <begin position="126"/>
        <end position="201"/>
    </location>
</feature>
<feature type="region of interest" description="Disordered" evidence="1">
    <location>
        <begin position="93"/>
        <end position="114"/>
    </location>
</feature>
<feature type="compositionally biased region" description="Polar residues" evidence="1">
    <location>
        <begin position="93"/>
        <end position="109"/>
    </location>
</feature>
<keyword evidence="2" id="KW-0732">Signal</keyword>
<feature type="signal peptide" evidence="2">
    <location>
        <begin position="1"/>
        <end position="21"/>
    </location>
</feature>
<evidence type="ECO:0000259" key="3">
    <source>
        <dbReference type="Pfam" id="PF03888"/>
    </source>
</evidence>
<dbReference type="Pfam" id="PF03888">
    <property type="entry name" value="MucB_RseB"/>
    <property type="match status" value="1"/>
</dbReference>
<comment type="caution">
    <text evidence="4">The sequence shown here is derived from an EMBL/GenBank/DDBJ whole genome shotgun (WGS) entry which is preliminary data.</text>
</comment>
<gene>
    <name evidence="4" type="ORF">GCM10009765_64600</name>
</gene>
<keyword evidence="5" id="KW-1185">Reference proteome</keyword>
<dbReference type="EMBL" id="BAAANY010000031">
    <property type="protein sequence ID" value="GAA1706230.1"/>
    <property type="molecule type" value="Genomic_DNA"/>
</dbReference>
<feature type="chain" id="PRO_5046686683" description="MucB/RseB N-terminal domain-containing protein" evidence="2">
    <location>
        <begin position="22"/>
        <end position="378"/>
    </location>
</feature>
<dbReference type="Proteomes" id="UP001500618">
    <property type="component" value="Unassembled WGS sequence"/>
</dbReference>
<dbReference type="RefSeq" id="WP_163573793.1">
    <property type="nucleotide sequence ID" value="NZ_BAAANY010000031.1"/>
</dbReference>
<proteinExistence type="predicted"/>